<evidence type="ECO:0000313" key="1">
    <source>
        <dbReference type="EMBL" id="KAF9882534.1"/>
    </source>
</evidence>
<sequence length="210" mass="23945">SHLNHLLLQTRSSPPPPIPHLNLSQVSDDHAHEATGWSFLQDPRNQTLFAGSERWILNHIINEPPLRDQFLKINRGSQQLSWEPKVTRDYLTQIDQFLEQLLIVCHLTAGHPARGTEILSLRHVNTLYGGHRGVFIENGLVGLVTAYHKGYHMAGSTSLIHRYLPERVSKILVYYLWLVDPFQQQLRTLLSQETVPRSPFLWPPGAGGFT</sequence>
<organism evidence="1 2">
    <name type="scientific">Aspergillus nanangensis</name>
    <dbReference type="NCBI Taxonomy" id="2582783"/>
    <lineage>
        <taxon>Eukaryota</taxon>
        <taxon>Fungi</taxon>
        <taxon>Dikarya</taxon>
        <taxon>Ascomycota</taxon>
        <taxon>Pezizomycotina</taxon>
        <taxon>Eurotiomycetes</taxon>
        <taxon>Eurotiomycetidae</taxon>
        <taxon>Eurotiales</taxon>
        <taxon>Aspergillaceae</taxon>
        <taxon>Aspergillus</taxon>
        <taxon>Aspergillus subgen. Circumdati</taxon>
    </lineage>
</organism>
<comment type="caution">
    <text evidence="1">The sequence shown here is derived from an EMBL/GenBank/DDBJ whole genome shotgun (WGS) entry which is preliminary data.</text>
</comment>
<dbReference type="Proteomes" id="UP001194746">
    <property type="component" value="Unassembled WGS sequence"/>
</dbReference>
<reference evidence="1" key="1">
    <citation type="journal article" date="2019" name="Beilstein J. Org. Chem.">
        <title>Nanangenines: drimane sesquiterpenoids as the dominant metabolite cohort of a novel Australian fungus, Aspergillus nanangensis.</title>
        <authorList>
            <person name="Lacey H.J."/>
            <person name="Gilchrist C.L.M."/>
            <person name="Crombie A."/>
            <person name="Kalaitzis J.A."/>
            <person name="Vuong D."/>
            <person name="Rutledge P.J."/>
            <person name="Turner P."/>
            <person name="Pitt J.I."/>
            <person name="Lacey E."/>
            <person name="Chooi Y.H."/>
            <person name="Piggott A.M."/>
        </authorList>
    </citation>
    <scope>NUCLEOTIDE SEQUENCE</scope>
    <source>
        <strain evidence="1">MST-FP2251</strain>
    </source>
</reference>
<name>A0AAD4C9W6_ASPNN</name>
<reference evidence="1" key="2">
    <citation type="submission" date="2020-02" db="EMBL/GenBank/DDBJ databases">
        <authorList>
            <person name="Gilchrist C.L.M."/>
            <person name="Chooi Y.-H."/>
        </authorList>
    </citation>
    <scope>NUCLEOTIDE SEQUENCE</scope>
    <source>
        <strain evidence="1">MST-FP2251</strain>
    </source>
</reference>
<protein>
    <submittedName>
        <fullName evidence="1">Uncharacterized protein</fullName>
    </submittedName>
</protein>
<keyword evidence="2" id="KW-1185">Reference proteome</keyword>
<gene>
    <name evidence="1" type="ORF">FE257_007679</name>
</gene>
<dbReference type="EMBL" id="VCAU01000392">
    <property type="protein sequence ID" value="KAF9882534.1"/>
    <property type="molecule type" value="Genomic_DNA"/>
</dbReference>
<proteinExistence type="predicted"/>
<evidence type="ECO:0000313" key="2">
    <source>
        <dbReference type="Proteomes" id="UP001194746"/>
    </source>
</evidence>
<feature type="non-terminal residue" evidence="1">
    <location>
        <position position="210"/>
    </location>
</feature>
<accession>A0AAD4C9W6</accession>
<dbReference type="AlphaFoldDB" id="A0AAD4C9W6"/>
<feature type="non-terminal residue" evidence="1">
    <location>
        <position position="1"/>
    </location>
</feature>